<dbReference type="PROSITE" id="PS51257">
    <property type="entry name" value="PROKAR_LIPOPROTEIN"/>
    <property type="match status" value="1"/>
</dbReference>
<dbReference type="EMBL" id="VSDQ01000163">
    <property type="protein sequence ID" value="TYA92168.1"/>
    <property type="molecule type" value="Genomic_DNA"/>
</dbReference>
<organism evidence="1 2">
    <name type="scientific">Seonamhaeicola marinus</name>
    <dbReference type="NCBI Taxonomy" id="1912246"/>
    <lineage>
        <taxon>Bacteria</taxon>
        <taxon>Pseudomonadati</taxon>
        <taxon>Bacteroidota</taxon>
        <taxon>Flavobacteriia</taxon>
        <taxon>Flavobacteriales</taxon>
        <taxon>Flavobacteriaceae</taxon>
    </lineage>
</organism>
<name>A0A5D0JBB5_9FLAO</name>
<dbReference type="OrthoDB" id="1402381at2"/>
<evidence type="ECO:0000313" key="2">
    <source>
        <dbReference type="Proteomes" id="UP000323930"/>
    </source>
</evidence>
<dbReference type="RefSeq" id="WP_148539774.1">
    <property type="nucleotide sequence ID" value="NZ_VSDQ01000163.1"/>
</dbReference>
<comment type="caution">
    <text evidence="1">The sequence shown here is derived from an EMBL/GenBank/DDBJ whole genome shotgun (WGS) entry which is preliminary data.</text>
</comment>
<evidence type="ECO:0008006" key="3">
    <source>
        <dbReference type="Google" id="ProtNLM"/>
    </source>
</evidence>
<evidence type="ECO:0000313" key="1">
    <source>
        <dbReference type="EMBL" id="TYA92168.1"/>
    </source>
</evidence>
<sequence>MKTLKFLLVFTIVGTLTIGCKPQPLEGDEEPPQIEVISPNNNTHFYTTSSNASPSTVVVNATATDNNAVKLGELIIKDPQGGIHDASLEIDFSSGIISPQIYTSFSADIPGIYTITFVFTDFNDNEARVSRTIEFLQISPGGDDDETAKK</sequence>
<keyword evidence="2" id="KW-1185">Reference proteome</keyword>
<proteinExistence type="predicted"/>
<reference evidence="1 2" key="1">
    <citation type="submission" date="2019-08" db="EMBL/GenBank/DDBJ databases">
        <title>Seonamhaeicola sediminis sp. nov., isolated from marine sediment.</title>
        <authorList>
            <person name="Cao W.R."/>
        </authorList>
    </citation>
    <scope>NUCLEOTIDE SEQUENCE [LARGE SCALE GENOMIC DNA]</scope>
    <source>
        <strain evidence="1 2">B011</strain>
    </source>
</reference>
<dbReference type="AlphaFoldDB" id="A0A5D0JBB5"/>
<gene>
    <name evidence="1" type="ORF">FUA24_01685</name>
</gene>
<dbReference type="Proteomes" id="UP000323930">
    <property type="component" value="Unassembled WGS sequence"/>
</dbReference>
<protein>
    <recommendedName>
        <fullName evidence="3">DUF4625 domain-containing protein</fullName>
    </recommendedName>
</protein>
<accession>A0A5D0JBB5</accession>